<evidence type="ECO:0000313" key="6">
    <source>
        <dbReference type="EMBL" id="GAC00357.1"/>
    </source>
</evidence>
<name>K6X2U4_9ACTN</name>
<organism evidence="6 7">
    <name type="scientific">Gordonia namibiensis NBRC 108229</name>
    <dbReference type="NCBI Taxonomy" id="1208314"/>
    <lineage>
        <taxon>Bacteria</taxon>
        <taxon>Bacillati</taxon>
        <taxon>Actinomycetota</taxon>
        <taxon>Actinomycetes</taxon>
        <taxon>Mycobacteriales</taxon>
        <taxon>Gordoniaceae</taxon>
        <taxon>Gordonia</taxon>
    </lineage>
</organism>
<dbReference type="PROSITE" id="PS50977">
    <property type="entry name" value="HTH_TETR_2"/>
    <property type="match status" value="1"/>
</dbReference>
<dbReference type="GO" id="GO:0003700">
    <property type="term" value="F:DNA-binding transcription factor activity"/>
    <property type="evidence" value="ECO:0007669"/>
    <property type="project" value="TreeGrafter"/>
</dbReference>
<gene>
    <name evidence="6" type="ORF">GONAM_15_00640</name>
</gene>
<evidence type="ECO:0000259" key="5">
    <source>
        <dbReference type="PROSITE" id="PS50977"/>
    </source>
</evidence>
<evidence type="ECO:0000256" key="1">
    <source>
        <dbReference type="ARBA" id="ARBA00023015"/>
    </source>
</evidence>
<dbReference type="InterPro" id="IPR009057">
    <property type="entry name" value="Homeodomain-like_sf"/>
</dbReference>
<dbReference type="RefSeq" id="WP_006866564.1">
    <property type="nucleotide sequence ID" value="NZ_BAHE01000015.1"/>
</dbReference>
<dbReference type="PANTHER" id="PTHR30055">
    <property type="entry name" value="HTH-TYPE TRANSCRIPTIONAL REGULATOR RUTR"/>
    <property type="match status" value="1"/>
</dbReference>
<dbReference type="InterPro" id="IPR001647">
    <property type="entry name" value="HTH_TetR"/>
</dbReference>
<feature type="domain" description="HTH tetR-type" evidence="5">
    <location>
        <begin position="7"/>
        <end position="67"/>
    </location>
</feature>
<dbReference type="SUPFAM" id="SSF48498">
    <property type="entry name" value="Tetracyclin repressor-like, C-terminal domain"/>
    <property type="match status" value="1"/>
</dbReference>
<keyword evidence="7" id="KW-1185">Reference proteome</keyword>
<dbReference type="PANTHER" id="PTHR30055:SF151">
    <property type="entry name" value="TRANSCRIPTIONAL REGULATORY PROTEIN"/>
    <property type="match status" value="1"/>
</dbReference>
<keyword evidence="2 4" id="KW-0238">DNA-binding</keyword>
<evidence type="ECO:0000256" key="3">
    <source>
        <dbReference type="ARBA" id="ARBA00023163"/>
    </source>
</evidence>
<dbReference type="Pfam" id="PF00440">
    <property type="entry name" value="TetR_N"/>
    <property type="match status" value="1"/>
</dbReference>
<dbReference type="InterPro" id="IPR036271">
    <property type="entry name" value="Tet_transcr_reg_TetR-rel_C_sf"/>
</dbReference>
<evidence type="ECO:0000256" key="4">
    <source>
        <dbReference type="PROSITE-ProRule" id="PRU00335"/>
    </source>
</evidence>
<keyword evidence="3" id="KW-0804">Transcription</keyword>
<dbReference type="GO" id="GO:0000976">
    <property type="term" value="F:transcription cis-regulatory region binding"/>
    <property type="evidence" value="ECO:0007669"/>
    <property type="project" value="TreeGrafter"/>
</dbReference>
<accession>K6X2U4</accession>
<proteinExistence type="predicted"/>
<protein>
    <submittedName>
        <fullName evidence="6">Putative TetR family transcriptional regulator</fullName>
    </submittedName>
</protein>
<reference evidence="6 7" key="1">
    <citation type="submission" date="2012-08" db="EMBL/GenBank/DDBJ databases">
        <title>Whole genome shotgun sequence of Gordonia namibiensis NBRC 108229.</title>
        <authorList>
            <person name="Isaki-Nakamura S."/>
            <person name="Hosoyama A."/>
            <person name="Tsuchikane K."/>
            <person name="Katsumata H."/>
            <person name="Baba S."/>
            <person name="Yamazaki S."/>
            <person name="Fujita N."/>
        </authorList>
    </citation>
    <scope>NUCLEOTIDE SEQUENCE [LARGE SCALE GENOMIC DNA]</scope>
    <source>
        <strain evidence="6 7">NBRC 108229</strain>
    </source>
</reference>
<dbReference type="PRINTS" id="PR00455">
    <property type="entry name" value="HTHTETR"/>
</dbReference>
<keyword evidence="1" id="KW-0805">Transcription regulation</keyword>
<dbReference type="Gene3D" id="1.10.357.10">
    <property type="entry name" value="Tetracycline Repressor, domain 2"/>
    <property type="match status" value="1"/>
</dbReference>
<dbReference type="Gene3D" id="1.10.10.60">
    <property type="entry name" value="Homeodomain-like"/>
    <property type="match status" value="1"/>
</dbReference>
<evidence type="ECO:0000313" key="7">
    <source>
        <dbReference type="Proteomes" id="UP000035058"/>
    </source>
</evidence>
<dbReference type="EMBL" id="BAHE01000015">
    <property type="protein sequence ID" value="GAC00357.1"/>
    <property type="molecule type" value="Genomic_DNA"/>
</dbReference>
<sequence>MTSGTTKLSPAVIVDAAIRIADARGLTGLSMRRVADELGVGAMSLYRHVADKEALLLAMSEEVTQRYPYPYDDAPSWQERVRIAVDVDWELYQRHPWVVLAYSSPRLSYGEASLECLDWLSAGFLELGVGIERATDMALTVWSFVHGVALMAVGDQLIDDQVRGESEVSSSVRLSDVIAGRSDAAVPEHLARLAGRPDAAHLLDPRARLDAGIGYLCAGFGAAAR</sequence>
<dbReference type="InterPro" id="IPR050109">
    <property type="entry name" value="HTH-type_TetR-like_transc_reg"/>
</dbReference>
<dbReference type="AlphaFoldDB" id="K6X2U4"/>
<evidence type="ECO:0000256" key="2">
    <source>
        <dbReference type="ARBA" id="ARBA00023125"/>
    </source>
</evidence>
<comment type="caution">
    <text evidence="6">The sequence shown here is derived from an EMBL/GenBank/DDBJ whole genome shotgun (WGS) entry which is preliminary data.</text>
</comment>
<dbReference type="Proteomes" id="UP000035058">
    <property type="component" value="Unassembled WGS sequence"/>
</dbReference>
<feature type="DNA-binding region" description="H-T-H motif" evidence="4">
    <location>
        <begin position="30"/>
        <end position="49"/>
    </location>
</feature>
<dbReference type="SUPFAM" id="SSF46689">
    <property type="entry name" value="Homeodomain-like"/>
    <property type="match status" value="1"/>
</dbReference>